<feature type="transmembrane region" description="Helical" evidence="1">
    <location>
        <begin position="144"/>
        <end position="166"/>
    </location>
</feature>
<evidence type="ECO:0000259" key="2">
    <source>
        <dbReference type="PROSITE" id="PS50855"/>
    </source>
</evidence>
<dbReference type="GO" id="GO:0020037">
    <property type="term" value="F:heme binding"/>
    <property type="evidence" value="ECO:0007669"/>
    <property type="project" value="InterPro"/>
</dbReference>
<dbReference type="InterPro" id="IPR000883">
    <property type="entry name" value="Cyt_C_Oxase_1"/>
</dbReference>
<feature type="transmembrane region" description="Helical" evidence="1">
    <location>
        <begin position="283"/>
        <end position="305"/>
    </location>
</feature>
<dbReference type="GO" id="GO:0022904">
    <property type="term" value="P:respiratory electron transport chain"/>
    <property type="evidence" value="ECO:0007669"/>
    <property type="project" value="TreeGrafter"/>
</dbReference>
<evidence type="ECO:0000256" key="1">
    <source>
        <dbReference type="SAM" id="Phobius"/>
    </source>
</evidence>
<protein>
    <submittedName>
        <fullName evidence="3">Cytochrome c oxidase subunit I</fullName>
        <ecNumber evidence="3">1.7.2.5</ecNumber>
    </submittedName>
</protein>
<dbReference type="InterPro" id="IPR036927">
    <property type="entry name" value="Cyt_c_oxase-like_su1_sf"/>
</dbReference>
<keyword evidence="1" id="KW-1133">Transmembrane helix</keyword>
<feature type="domain" description="Cytochrome oxidase subunit I profile" evidence="2">
    <location>
        <begin position="61"/>
        <end position="389"/>
    </location>
</feature>
<reference evidence="3" key="2">
    <citation type="journal article" date="2014" name="ISME J.">
        <title>Microbial stratification in low pH oxic and suboxic macroscopic growths along an acid mine drainage.</title>
        <authorList>
            <person name="Mendez-Garcia C."/>
            <person name="Mesa V."/>
            <person name="Sprenger R.R."/>
            <person name="Richter M."/>
            <person name="Diez M.S."/>
            <person name="Solano J."/>
            <person name="Bargiela R."/>
            <person name="Golyshina O.V."/>
            <person name="Manteca A."/>
            <person name="Ramos J.L."/>
            <person name="Gallego J.R."/>
            <person name="Llorente I."/>
            <person name="Martins Dos Santos V.A."/>
            <person name="Jensen O.N."/>
            <person name="Pelaez A.I."/>
            <person name="Sanchez J."/>
            <person name="Ferrer M."/>
        </authorList>
    </citation>
    <scope>NUCLEOTIDE SEQUENCE</scope>
</reference>
<keyword evidence="1" id="KW-0472">Membrane</keyword>
<dbReference type="PANTHER" id="PTHR10422">
    <property type="entry name" value="CYTOCHROME C OXIDASE SUBUNIT 1"/>
    <property type="match status" value="1"/>
</dbReference>
<dbReference type="Gene3D" id="1.20.210.10">
    <property type="entry name" value="Cytochrome c oxidase-like, subunit I domain"/>
    <property type="match status" value="1"/>
</dbReference>
<dbReference type="GO" id="GO:0004129">
    <property type="term" value="F:cytochrome-c oxidase activity"/>
    <property type="evidence" value="ECO:0007669"/>
    <property type="project" value="InterPro"/>
</dbReference>
<feature type="transmembrane region" description="Helical" evidence="1">
    <location>
        <begin position="200"/>
        <end position="224"/>
    </location>
</feature>
<comment type="caution">
    <text evidence="3">The sequence shown here is derived from an EMBL/GenBank/DDBJ whole genome shotgun (WGS) entry which is preliminary data.</text>
</comment>
<gene>
    <name evidence="3" type="ORF">B2A_14771</name>
</gene>
<dbReference type="InterPro" id="IPR023616">
    <property type="entry name" value="Cyt_c_oxase-like_su1_dom"/>
</dbReference>
<name>T0Y0Z5_9ZZZZ</name>
<feature type="non-terminal residue" evidence="3">
    <location>
        <position position="1"/>
    </location>
</feature>
<feature type="transmembrane region" description="Helical" evidence="1">
    <location>
        <begin position="236"/>
        <end position="263"/>
    </location>
</feature>
<dbReference type="GO" id="GO:0016966">
    <property type="term" value="F:nitric oxide reductase activity"/>
    <property type="evidence" value="ECO:0007669"/>
    <property type="project" value="UniProtKB-EC"/>
</dbReference>
<sequence>APGPSARTLDEPGQPPMGPAFEDAPILTRFLDQTEEQIRRRLSKIKLFERVFLLERDWMTRITMLMLILGIFWGAVGGFDAFGFQTQVVAFSSASALHLSNQEIYSSLTLHGLREFFGMTQQVEMAVFGLLALNALGIQPRHKWSLYLSVGLLNASMLLLQGPVYLTPFNDNYFPAIGWYFLSPLGVLGQSAYVVSPLWFLGWLALCAAVLLWAGWMVAHLLAWRRSPAGATWRRFPVFMWFVLGGLVLIPITYVPVVVSTIWDIGTAYAGWAISPLANQVIFWMFGHSIVYVLFLLPLVVLYFLIPVLARRPVYSYRFAVVSGILFVVLTPLLGIHHIYLTPLPALSVWATMALSFAVVVPSAITVFSLWMTLKGVPARQWEWNAASL</sequence>
<proteinExistence type="predicted"/>
<dbReference type="PROSITE" id="PS50855">
    <property type="entry name" value="COX1"/>
    <property type="match status" value="1"/>
</dbReference>
<keyword evidence="3" id="KW-0560">Oxidoreductase</keyword>
<feature type="transmembrane region" description="Helical" evidence="1">
    <location>
        <begin position="317"/>
        <end position="341"/>
    </location>
</feature>
<dbReference type="AlphaFoldDB" id="T0Y0Z5"/>
<feature type="transmembrane region" description="Helical" evidence="1">
    <location>
        <begin position="58"/>
        <end position="76"/>
    </location>
</feature>
<accession>T0Y0Z5</accession>
<dbReference type="GO" id="GO:0015990">
    <property type="term" value="P:electron transport coupled proton transport"/>
    <property type="evidence" value="ECO:0007669"/>
    <property type="project" value="TreeGrafter"/>
</dbReference>
<dbReference type="EMBL" id="AUZZ01010739">
    <property type="protein sequence ID" value="EQD28766.1"/>
    <property type="molecule type" value="Genomic_DNA"/>
</dbReference>
<dbReference type="Pfam" id="PF00115">
    <property type="entry name" value="COX1"/>
    <property type="match status" value="1"/>
</dbReference>
<feature type="non-terminal residue" evidence="3">
    <location>
        <position position="389"/>
    </location>
</feature>
<feature type="transmembrane region" description="Helical" evidence="1">
    <location>
        <begin position="121"/>
        <end position="138"/>
    </location>
</feature>
<reference evidence="3" key="1">
    <citation type="submission" date="2013-08" db="EMBL/GenBank/DDBJ databases">
        <authorList>
            <person name="Mendez C."/>
            <person name="Richter M."/>
            <person name="Ferrer M."/>
            <person name="Sanchez J."/>
        </authorList>
    </citation>
    <scope>NUCLEOTIDE SEQUENCE</scope>
</reference>
<feature type="transmembrane region" description="Helical" evidence="1">
    <location>
        <begin position="347"/>
        <end position="371"/>
    </location>
</feature>
<dbReference type="PANTHER" id="PTHR10422:SF18">
    <property type="entry name" value="CYTOCHROME C OXIDASE SUBUNIT 1"/>
    <property type="match status" value="1"/>
</dbReference>
<keyword evidence="1" id="KW-0812">Transmembrane</keyword>
<dbReference type="GO" id="GO:0016020">
    <property type="term" value="C:membrane"/>
    <property type="evidence" value="ECO:0007669"/>
    <property type="project" value="InterPro"/>
</dbReference>
<dbReference type="EC" id="1.7.2.5" evidence="3"/>
<dbReference type="GO" id="GO:0009060">
    <property type="term" value="P:aerobic respiration"/>
    <property type="evidence" value="ECO:0007669"/>
    <property type="project" value="InterPro"/>
</dbReference>
<evidence type="ECO:0000313" key="3">
    <source>
        <dbReference type="EMBL" id="EQD28766.1"/>
    </source>
</evidence>
<organism evidence="3">
    <name type="scientific">mine drainage metagenome</name>
    <dbReference type="NCBI Taxonomy" id="410659"/>
    <lineage>
        <taxon>unclassified sequences</taxon>
        <taxon>metagenomes</taxon>
        <taxon>ecological metagenomes</taxon>
    </lineage>
</organism>
<dbReference type="SUPFAM" id="SSF81442">
    <property type="entry name" value="Cytochrome c oxidase subunit I-like"/>
    <property type="match status" value="1"/>
</dbReference>